<evidence type="ECO:0000256" key="1">
    <source>
        <dbReference type="SAM" id="Phobius"/>
    </source>
</evidence>
<accession>A0A2U1NXS7</accession>
<dbReference type="STRING" id="35608.A0A2U1NXS7"/>
<dbReference type="Proteomes" id="UP000245207">
    <property type="component" value="Unassembled WGS sequence"/>
</dbReference>
<sequence>MAPLLRLLLVLFVLWLFFLLYARCHYVNVTVFGRVVDDRVMFVGLSIVTVVLCFTSVGVNVFVALVVVVVWCLCPDDLFLDESEAVEGGLLSVVGSGSGEALGRGSYGLN</sequence>
<comment type="caution">
    <text evidence="2">The sequence shown here is derived from an EMBL/GenBank/DDBJ whole genome shotgun (WGS) entry which is preliminary data.</text>
</comment>
<evidence type="ECO:0000313" key="3">
    <source>
        <dbReference type="Proteomes" id="UP000245207"/>
    </source>
</evidence>
<keyword evidence="1" id="KW-0812">Transmembrane</keyword>
<keyword evidence="3" id="KW-1185">Reference proteome</keyword>
<organism evidence="2 3">
    <name type="scientific">Artemisia annua</name>
    <name type="common">Sweet wormwood</name>
    <dbReference type="NCBI Taxonomy" id="35608"/>
    <lineage>
        <taxon>Eukaryota</taxon>
        <taxon>Viridiplantae</taxon>
        <taxon>Streptophyta</taxon>
        <taxon>Embryophyta</taxon>
        <taxon>Tracheophyta</taxon>
        <taxon>Spermatophyta</taxon>
        <taxon>Magnoliopsida</taxon>
        <taxon>eudicotyledons</taxon>
        <taxon>Gunneridae</taxon>
        <taxon>Pentapetalae</taxon>
        <taxon>asterids</taxon>
        <taxon>campanulids</taxon>
        <taxon>Asterales</taxon>
        <taxon>Asteraceae</taxon>
        <taxon>Asteroideae</taxon>
        <taxon>Anthemideae</taxon>
        <taxon>Artemisiinae</taxon>
        <taxon>Artemisia</taxon>
    </lineage>
</organism>
<gene>
    <name evidence="2" type="ORF">CTI12_AA217620</name>
</gene>
<protein>
    <submittedName>
        <fullName evidence="2">Prenylated rab acceptor PRA1</fullName>
    </submittedName>
</protein>
<evidence type="ECO:0000313" key="2">
    <source>
        <dbReference type="EMBL" id="PWA78322.1"/>
    </source>
</evidence>
<name>A0A2U1NXS7_ARTAN</name>
<proteinExistence type="predicted"/>
<reference evidence="2 3" key="1">
    <citation type="journal article" date="2018" name="Mol. Plant">
        <title>The genome of Artemisia annua provides insight into the evolution of Asteraceae family and artemisinin biosynthesis.</title>
        <authorList>
            <person name="Shen Q."/>
            <person name="Zhang L."/>
            <person name="Liao Z."/>
            <person name="Wang S."/>
            <person name="Yan T."/>
            <person name="Shi P."/>
            <person name="Liu M."/>
            <person name="Fu X."/>
            <person name="Pan Q."/>
            <person name="Wang Y."/>
            <person name="Lv Z."/>
            <person name="Lu X."/>
            <person name="Zhang F."/>
            <person name="Jiang W."/>
            <person name="Ma Y."/>
            <person name="Chen M."/>
            <person name="Hao X."/>
            <person name="Li L."/>
            <person name="Tang Y."/>
            <person name="Lv G."/>
            <person name="Zhou Y."/>
            <person name="Sun X."/>
            <person name="Brodelius P.E."/>
            <person name="Rose J.K.C."/>
            <person name="Tang K."/>
        </authorList>
    </citation>
    <scope>NUCLEOTIDE SEQUENCE [LARGE SCALE GENOMIC DNA]</scope>
    <source>
        <strain evidence="3">cv. Huhao1</strain>
        <tissue evidence="2">Leaf</tissue>
    </source>
</reference>
<keyword evidence="1" id="KW-0472">Membrane</keyword>
<feature type="transmembrane region" description="Helical" evidence="1">
    <location>
        <begin position="40"/>
        <end position="73"/>
    </location>
</feature>
<keyword evidence="1" id="KW-1133">Transmembrane helix</keyword>
<dbReference type="AlphaFoldDB" id="A0A2U1NXS7"/>
<dbReference type="EMBL" id="PKPP01002005">
    <property type="protein sequence ID" value="PWA78322.1"/>
    <property type="molecule type" value="Genomic_DNA"/>
</dbReference>